<protein>
    <submittedName>
        <fullName evidence="1">Alpha/beta-hydrolase</fullName>
    </submittedName>
</protein>
<name>A0ACB8QD04_9AGAM</name>
<keyword evidence="2" id="KW-1185">Reference proteome</keyword>
<proteinExistence type="predicted"/>
<reference evidence="1" key="2">
    <citation type="journal article" date="2022" name="New Phytol.">
        <title>Evolutionary transition to the ectomycorrhizal habit in the genomes of a hyperdiverse lineage of mushroom-forming fungi.</title>
        <authorList>
            <person name="Looney B."/>
            <person name="Miyauchi S."/>
            <person name="Morin E."/>
            <person name="Drula E."/>
            <person name="Courty P.E."/>
            <person name="Kohler A."/>
            <person name="Kuo A."/>
            <person name="LaButti K."/>
            <person name="Pangilinan J."/>
            <person name="Lipzen A."/>
            <person name="Riley R."/>
            <person name="Andreopoulos W."/>
            <person name="He G."/>
            <person name="Johnson J."/>
            <person name="Nolan M."/>
            <person name="Tritt A."/>
            <person name="Barry K.W."/>
            <person name="Grigoriev I.V."/>
            <person name="Nagy L.G."/>
            <person name="Hibbett D."/>
            <person name="Henrissat B."/>
            <person name="Matheny P.B."/>
            <person name="Labbe J."/>
            <person name="Martin F.M."/>
        </authorList>
    </citation>
    <scope>NUCLEOTIDE SEQUENCE</scope>
    <source>
        <strain evidence="1">EC-137</strain>
    </source>
</reference>
<evidence type="ECO:0000313" key="2">
    <source>
        <dbReference type="Proteomes" id="UP000814128"/>
    </source>
</evidence>
<reference evidence="1" key="1">
    <citation type="submission" date="2021-02" db="EMBL/GenBank/DDBJ databases">
        <authorList>
            <consortium name="DOE Joint Genome Institute"/>
            <person name="Ahrendt S."/>
            <person name="Looney B.P."/>
            <person name="Miyauchi S."/>
            <person name="Morin E."/>
            <person name="Drula E."/>
            <person name="Courty P.E."/>
            <person name="Chicoki N."/>
            <person name="Fauchery L."/>
            <person name="Kohler A."/>
            <person name="Kuo A."/>
            <person name="Labutti K."/>
            <person name="Pangilinan J."/>
            <person name="Lipzen A."/>
            <person name="Riley R."/>
            <person name="Andreopoulos W."/>
            <person name="He G."/>
            <person name="Johnson J."/>
            <person name="Barry K.W."/>
            <person name="Grigoriev I.V."/>
            <person name="Nagy L."/>
            <person name="Hibbett D."/>
            <person name="Henrissat B."/>
            <person name="Matheny P.B."/>
            <person name="Labbe J."/>
            <person name="Martin F."/>
        </authorList>
    </citation>
    <scope>NUCLEOTIDE SEQUENCE</scope>
    <source>
        <strain evidence="1">EC-137</strain>
    </source>
</reference>
<evidence type="ECO:0000313" key="1">
    <source>
        <dbReference type="EMBL" id="KAI0029565.1"/>
    </source>
</evidence>
<gene>
    <name evidence="1" type="ORF">K488DRAFT_80096</name>
</gene>
<comment type="caution">
    <text evidence="1">The sequence shown here is derived from an EMBL/GenBank/DDBJ whole genome shotgun (WGS) entry which is preliminary data.</text>
</comment>
<dbReference type="Proteomes" id="UP000814128">
    <property type="component" value="Unassembled WGS sequence"/>
</dbReference>
<accession>A0ACB8QD04</accession>
<dbReference type="EMBL" id="MU273668">
    <property type="protein sequence ID" value="KAI0029565.1"/>
    <property type="molecule type" value="Genomic_DNA"/>
</dbReference>
<organism evidence="1 2">
    <name type="scientific">Vararia minispora EC-137</name>
    <dbReference type="NCBI Taxonomy" id="1314806"/>
    <lineage>
        <taxon>Eukaryota</taxon>
        <taxon>Fungi</taxon>
        <taxon>Dikarya</taxon>
        <taxon>Basidiomycota</taxon>
        <taxon>Agaricomycotina</taxon>
        <taxon>Agaricomycetes</taxon>
        <taxon>Russulales</taxon>
        <taxon>Lachnocladiaceae</taxon>
        <taxon>Vararia</taxon>
    </lineage>
</organism>
<sequence length="549" mass="59786">MPSSLVSFLAIALHWASTLASLSVKSVNLGYAVYQTDLELDEGVTSFLGIRFAAPPTGELRFRAPQLPSKEPGIQNATTQPAQCWQSGVGASPTSPFRKRFLPPPPTVSSEDCLFLKLRDCSIVSQMTLNLCTHLPVLVWIHGGGYTGGNTSSFPGQTVPKDSNLGLILVQIQYRLGPFGFLPGSEVKEDGTLNAGLLDQQFAFRWIQDHISKFGGDPAKVTIYGESAGAGSVLQHVVANGGHTEPQLFRQAMTSSVFLPSQFAFNDPISEASSSLNNTMFTRLIPASRSCTTSKNLACLRSIDASTLNDASVIIADQNFNGVFSWVPVIDEKFIVQRPTVSIQENRINAPISLVVTNAHEGDIFTNPAQILANNFTLEEYISELFPRMDSKSIQQASALYSKVNTGDITAQAADVYGEAIFVCPSFFILEAAKSPAWKGEFAVPPALHGNDVNYVFADPTVPPVPFNNPVFIHNFQQAFFATSMSLNPNAHFINDNVTPFWPTWQESEQVMLFNRSEAGAPVVRLVARDSALLERCAFWHSVADVNSQ</sequence>